<dbReference type="SUPFAM" id="SSF52200">
    <property type="entry name" value="Toll/Interleukin receptor TIR domain"/>
    <property type="match status" value="1"/>
</dbReference>
<evidence type="ECO:0000256" key="6">
    <source>
        <dbReference type="ARBA" id="ARBA00023027"/>
    </source>
</evidence>
<dbReference type="Proteomes" id="UP000796880">
    <property type="component" value="Unassembled WGS sequence"/>
</dbReference>
<dbReference type="Gene3D" id="3.40.50.10140">
    <property type="entry name" value="Toll/interleukin-1 receptor homology (TIR) domain"/>
    <property type="match status" value="1"/>
</dbReference>
<evidence type="ECO:0000313" key="9">
    <source>
        <dbReference type="EMBL" id="KAF3448134.1"/>
    </source>
</evidence>
<dbReference type="Pfam" id="PF23282">
    <property type="entry name" value="WHD_ROQ1"/>
    <property type="match status" value="1"/>
</dbReference>
<gene>
    <name evidence="9" type="ORF">FNV43_RR08845</name>
</gene>
<dbReference type="PANTHER" id="PTHR11017:SF559">
    <property type="entry name" value="DISEASE RESISTANCE PROTEIN CHL1"/>
    <property type="match status" value="1"/>
</dbReference>
<dbReference type="InterPro" id="IPR044974">
    <property type="entry name" value="Disease_R_plants"/>
</dbReference>
<dbReference type="InterPro" id="IPR058192">
    <property type="entry name" value="WHD_ROQ1-like"/>
</dbReference>
<dbReference type="InterPro" id="IPR002182">
    <property type="entry name" value="NB-ARC"/>
</dbReference>
<sequence length="844" mass="96107">MERKHSLSSSSSPPGKKYDVFLSFRGEDTRYNFTGHLSHSLRKIGLFNIFMDDCALGQGKDIDLELMKAIEDSQYAVVVLSKNYATSSWCLKELAQIVKCMGEPVSGRIRTIFYHVDPFHVRNVKSSEVKKQKESSFWKALEEHAKNPSHSKDLESWRDALFKIANQSGHHVKADMDETSFIENFVADISRELGASIRTTDGLFGMTSRLLALDSYVLEYSAANNVCFIGIHGMGGIGKSTLAGAYYMKMSHKFEGSSFLGNVRFFCDKVVNGLVDLQKQLLKDILGEDLAVGHEINGKALIKNRLHAKKVLIILDDVNKPEQLDALADSHTWFCPGSVIIVTTRDKTFKRIEPPEEFKKLSTEVVEYAAKLPLALTVLGSLFGRKKKSLWEDVLCRLRQCPDKNIDEILKISYYDLDEADQFIFLDIACFFNGIHENEFIEIQDSCGFHSNLGISNLIDKSLLSIKQYGQIWMHDLLQEMGKGIVRKNSGNELQRQSRIWNEVDLNQILEKKEGTNEVEAIVTDVHEVCRFEALSSVKKLRLLWINAEGLLLEQKSERMNMEEFGYDGPYDLDELYDCDGPELSNNLQYLEWSGFPYNKLPSSFQPRNLVQMKLRRANIKQLWNNCIEDSERRYQDFRFVVPHSDDELPSWFINQSLAASINIKLDPNWCSSSELIGFAVVFCFRANSSLKIISLAIYAYAAVKETKFGYWKSPREKCRITFIYYIALVNTAVRVQNSSNHQAATPLSFHFLVQMMMKIARVDPVVFVGISHLSKLRHMSPIGSLWTGLKGTLDLVDNLELVEMHRYPDEDPPNPGSNPSMVGNTHFGVFRDYSGITTKFLDK</sequence>
<dbReference type="SUPFAM" id="SSF52540">
    <property type="entry name" value="P-loop containing nucleoside triphosphate hydrolases"/>
    <property type="match status" value="1"/>
</dbReference>
<dbReference type="GO" id="GO:0006952">
    <property type="term" value="P:defense response"/>
    <property type="evidence" value="ECO:0007669"/>
    <property type="project" value="UniProtKB-KW"/>
</dbReference>
<dbReference type="OrthoDB" id="1357022at2759"/>
<dbReference type="InterPro" id="IPR035897">
    <property type="entry name" value="Toll_tir_struct_dom_sf"/>
</dbReference>
<evidence type="ECO:0000256" key="3">
    <source>
        <dbReference type="ARBA" id="ARBA00022737"/>
    </source>
</evidence>
<evidence type="ECO:0000256" key="2">
    <source>
        <dbReference type="ARBA" id="ARBA00022614"/>
    </source>
</evidence>
<keyword evidence="10" id="KW-1185">Reference proteome</keyword>
<dbReference type="EC" id="3.2.2.6" evidence="1"/>
<keyword evidence="4" id="KW-0378">Hydrolase</keyword>
<evidence type="ECO:0000256" key="4">
    <source>
        <dbReference type="ARBA" id="ARBA00022801"/>
    </source>
</evidence>
<dbReference type="SUPFAM" id="SSF46785">
    <property type="entry name" value="Winged helix' DNA-binding domain"/>
    <property type="match status" value="1"/>
</dbReference>
<keyword evidence="2" id="KW-0433">Leucine-rich repeat</keyword>
<feature type="domain" description="TIR" evidence="8">
    <location>
        <begin position="16"/>
        <end position="193"/>
    </location>
</feature>
<protein>
    <recommendedName>
        <fullName evidence="1">ADP-ribosyl cyclase/cyclic ADP-ribose hydrolase</fullName>
        <ecNumber evidence="1">3.2.2.6</ecNumber>
    </recommendedName>
</protein>
<reference evidence="9" key="1">
    <citation type="submission" date="2020-03" db="EMBL/GenBank/DDBJ databases">
        <title>A high-quality chromosome-level genome assembly of a woody plant with both climbing and erect habits, Rhamnella rubrinervis.</title>
        <authorList>
            <person name="Lu Z."/>
            <person name="Yang Y."/>
            <person name="Zhu X."/>
            <person name="Sun Y."/>
        </authorList>
    </citation>
    <scope>NUCLEOTIDE SEQUENCE</scope>
    <source>
        <strain evidence="9">BYM</strain>
        <tissue evidence="9">Leaf</tissue>
    </source>
</reference>
<keyword evidence="5" id="KW-0611">Plant defense</keyword>
<dbReference type="InterPro" id="IPR000157">
    <property type="entry name" value="TIR_dom"/>
</dbReference>
<dbReference type="Pfam" id="PF00931">
    <property type="entry name" value="NB-ARC"/>
    <property type="match status" value="1"/>
</dbReference>
<evidence type="ECO:0000256" key="5">
    <source>
        <dbReference type="ARBA" id="ARBA00022821"/>
    </source>
</evidence>
<dbReference type="InterPro" id="IPR042197">
    <property type="entry name" value="Apaf_helical"/>
</dbReference>
<comment type="caution">
    <text evidence="9">The sequence shown here is derived from an EMBL/GenBank/DDBJ whole genome shotgun (WGS) entry which is preliminary data.</text>
</comment>
<dbReference type="InterPro" id="IPR036390">
    <property type="entry name" value="WH_DNA-bd_sf"/>
</dbReference>
<dbReference type="GO" id="GO:0043531">
    <property type="term" value="F:ADP binding"/>
    <property type="evidence" value="ECO:0007669"/>
    <property type="project" value="InterPro"/>
</dbReference>
<dbReference type="Gene3D" id="3.40.50.300">
    <property type="entry name" value="P-loop containing nucleotide triphosphate hydrolases"/>
    <property type="match status" value="1"/>
</dbReference>
<evidence type="ECO:0000256" key="1">
    <source>
        <dbReference type="ARBA" id="ARBA00011982"/>
    </source>
</evidence>
<dbReference type="Pfam" id="PF01582">
    <property type="entry name" value="TIR"/>
    <property type="match status" value="1"/>
</dbReference>
<evidence type="ECO:0000313" key="10">
    <source>
        <dbReference type="Proteomes" id="UP000796880"/>
    </source>
</evidence>
<keyword evidence="3" id="KW-0677">Repeat</keyword>
<accession>A0A8K0H9J2</accession>
<dbReference type="Pfam" id="PF20160">
    <property type="entry name" value="C-JID"/>
    <property type="match status" value="1"/>
</dbReference>
<evidence type="ECO:0000256" key="7">
    <source>
        <dbReference type="ARBA" id="ARBA00047304"/>
    </source>
</evidence>
<dbReference type="SMART" id="SM00255">
    <property type="entry name" value="TIR"/>
    <property type="match status" value="1"/>
</dbReference>
<dbReference type="EMBL" id="VOIH02000004">
    <property type="protein sequence ID" value="KAF3448134.1"/>
    <property type="molecule type" value="Genomic_DNA"/>
</dbReference>
<dbReference type="GO" id="GO:0061809">
    <property type="term" value="F:NAD+ nucleosidase activity, cyclic ADP-ribose generating"/>
    <property type="evidence" value="ECO:0007669"/>
    <property type="project" value="UniProtKB-EC"/>
</dbReference>
<name>A0A8K0H9J2_9ROSA</name>
<dbReference type="InterPro" id="IPR027417">
    <property type="entry name" value="P-loop_NTPase"/>
</dbReference>
<dbReference type="GO" id="GO:0007165">
    <property type="term" value="P:signal transduction"/>
    <property type="evidence" value="ECO:0007669"/>
    <property type="project" value="InterPro"/>
</dbReference>
<organism evidence="9 10">
    <name type="scientific">Rhamnella rubrinervis</name>
    <dbReference type="NCBI Taxonomy" id="2594499"/>
    <lineage>
        <taxon>Eukaryota</taxon>
        <taxon>Viridiplantae</taxon>
        <taxon>Streptophyta</taxon>
        <taxon>Embryophyta</taxon>
        <taxon>Tracheophyta</taxon>
        <taxon>Spermatophyta</taxon>
        <taxon>Magnoliopsida</taxon>
        <taxon>eudicotyledons</taxon>
        <taxon>Gunneridae</taxon>
        <taxon>Pentapetalae</taxon>
        <taxon>rosids</taxon>
        <taxon>fabids</taxon>
        <taxon>Rosales</taxon>
        <taxon>Rhamnaceae</taxon>
        <taxon>rhamnoid group</taxon>
        <taxon>Rhamneae</taxon>
        <taxon>Rhamnella</taxon>
    </lineage>
</organism>
<dbReference type="PANTHER" id="PTHR11017">
    <property type="entry name" value="LEUCINE-RICH REPEAT-CONTAINING PROTEIN"/>
    <property type="match status" value="1"/>
</dbReference>
<dbReference type="PROSITE" id="PS50104">
    <property type="entry name" value="TIR"/>
    <property type="match status" value="1"/>
</dbReference>
<comment type="catalytic activity">
    <reaction evidence="7">
        <text>NAD(+) + H2O = ADP-D-ribose + nicotinamide + H(+)</text>
        <dbReference type="Rhea" id="RHEA:16301"/>
        <dbReference type="ChEBI" id="CHEBI:15377"/>
        <dbReference type="ChEBI" id="CHEBI:15378"/>
        <dbReference type="ChEBI" id="CHEBI:17154"/>
        <dbReference type="ChEBI" id="CHEBI:57540"/>
        <dbReference type="ChEBI" id="CHEBI:57967"/>
        <dbReference type="EC" id="3.2.2.6"/>
    </reaction>
    <physiologicalReaction direction="left-to-right" evidence="7">
        <dbReference type="Rhea" id="RHEA:16302"/>
    </physiologicalReaction>
</comment>
<dbReference type="Gene3D" id="1.10.8.430">
    <property type="entry name" value="Helical domain of apoptotic protease-activating factors"/>
    <property type="match status" value="1"/>
</dbReference>
<dbReference type="AlphaFoldDB" id="A0A8K0H9J2"/>
<proteinExistence type="predicted"/>
<dbReference type="InterPro" id="IPR045344">
    <property type="entry name" value="C-JID"/>
</dbReference>
<evidence type="ECO:0000259" key="8">
    <source>
        <dbReference type="PROSITE" id="PS50104"/>
    </source>
</evidence>
<keyword evidence="6" id="KW-0520">NAD</keyword>
<dbReference type="PRINTS" id="PR00364">
    <property type="entry name" value="DISEASERSIST"/>
</dbReference>